<sequence length="247" mass="27370">MPSVVCKYVDECQKVAEGKEIEGSPEDVESSDDEGVCEDADKSKIPRKRFPWTEEAKKLVSEIASIKSQCYNVLRPRKLDMYTYVGSFMVRQVLPLWPRGYMTTHALLKFVGEAEPTTKKKTKKLKEVGNGNTTSSENVIYSSARVEASNISATFSQEKVSGGASKIQNVTENSTSYKQGTTKSDSIEKKQHSIKNKDKTKDTGNSGQYHENSTVLSNNSSVGKISVVPTAQLMAQKPIKNQMEKLI</sequence>
<feature type="compositionally biased region" description="Basic and acidic residues" evidence="1">
    <location>
        <begin position="185"/>
        <end position="202"/>
    </location>
</feature>
<reference evidence="3" key="1">
    <citation type="submission" date="2011-11" db="EMBL/GenBank/DDBJ databases">
        <title>Decoding the brain transcriptome of the Eastern honeybee (Apis cerana) based on pyrosequencing.</title>
        <authorList>
            <person name="Sun L."/>
            <person name="Zheng H."/>
            <person name="Wang Y."/>
            <person name="Xie X."/>
            <person name="Zhu Y."/>
            <person name="Gu W."/>
            <person name="Wang S."/>
        </authorList>
    </citation>
    <scope>NUCLEOTIDE SEQUENCE</scope>
    <source>
        <tissue evidence="3">Brain</tissue>
    </source>
</reference>
<dbReference type="Pfam" id="PF14075">
    <property type="entry name" value="UBN_AB"/>
    <property type="match status" value="1"/>
</dbReference>
<organism evidence="3">
    <name type="scientific">Apis cerana</name>
    <name type="common">Indian honeybee</name>
    <dbReference type="NCBI Taxonomy" id="7461"/>
    <lineage>
        <taxon>Eukaryota</taxon>
        <taxon>Metazoa</taxon>
        <taxon>Ecdysozoa</taxon>
        <taxon>Arthropoda</taxon>
        <taxon>Hexapoda</taxon>
        <taxon>Insecta</taxon>
        <taxon>Pterygota</taxon>
        <taxon>Neoptera</taxon>
        <taxon>Endopterygota</taxon>
        <taxon>Hymenoptera</taxon>
        <taxon>Apocrita</taxon>
        <taxon>Aculeata</taxon>
        <taxon>Apoidea</taxon>
        <taxon>Anthophila</taxon>
        <taxon>Apidae</taxon>
        <taxon>Apis</taxon>
    </lineage>
</organism>
<feature type="compositionally biased region" description="Acidic residues" evidence="1">
    <location>
        <begin position="23"/>
        <end position="38"/>
    </location>
</feature>
<feature type="region of interest" description="Disordered" evidence="1">
    <location>
        <begin position="19"/>
        <end position="40"/>
    </location>
</feature>
<dbReference type="EMBL" id="JR049801">
    <property type="protein sequence ID" value="AEY61084.1"/>
    <property type="molecule type" value="mRNA"/>
</dbReference>
<accession>V9ILD2</accession>
<gene>
    <name evidence="3" type="ORF">ACCB11022</name>
</gene>
<feature type="region of interest" description="Disordered" evidence="1">
    <location>
        <begin position="162"/>
        <end position="217"/>
    </location>
</feature>
<feature type="compositionally biased region" description="Polar residues" evidence="1">
    <location>
        <begin position="203"/>
        <end position="217"/>
    </location>
</feature>
<dbReference type="AlphaFoldDB" id="V9ILD2"/>
<feature type="domain" description="Ubinuclein middle" evidence="2">
    <location>
        <begin position="1"/>
        <end position="109"/>
    </location>
</feature>
<protein>
    <submittedName>
        <fullName evidence="3">Ubinuclein (Ubiquitously expressed nuclear protein) (VT4)</fullName>
    </submittedName>
</protein>
<name>V9ILD2_APICE</name>
<feature type="compositionally biased region" description="Polar residues" evidence="1">
    <location>
        <begin position="166"/>
        <end position="184"/>
    </location>
</feature>
<evidence type="ECO:0000259" key="2">
    <source>
        <dbReference type="Pfam" id="PF14075"/>
    </source>
</evidence>
<evidence type="ECO:0000256" key="1">
    <source>
        <dbReference type="SAM" id="MobiDB-lite"/>
    </source>
</evidence>
<evidence type="ECO:0000313" key="3">
    <source>
        <dbReference type="EMBL" id="AEY61084.1"/>
    </source>
</evidence>
<dbReference type="InterPro" id="IPR026947">
    <property type="entry name" value="UBN_middle_dom"/>
</dbReference>
<proteinExistence type="evidence at transcript level"/>